<evidence type="ECO:0000259" key="6">
    <source>
        <dbReference type="PROSITE" id="PS50931"/>
    </source>
</evidence>
<protein>
    <submittedName>
        <fullName evidence="7">DNA-binding transcriptional regulator, LysR family</fullName>
    </submittedName>
</protein>
<evidence type="ECO:0000256" key="1">
    <source>
        <dbReference type="ARBA" id="ARBA00009437"/>
    </source>
</evidence>
<evidence type="ECO:0000313" key="8">
    <source>
        <dbReference type="Proteomes" id="UP000198894"/>
    </source>
</evidence>
<dbReference type="Proteomes" id="UP000198894">
    <property type="component" value="Unassembled WGS sequence"/>
</dbReference>
<keyword evidence="2" id="KW-0536">Nodulation</keyword>
<dbReference type="InterPro" id="IPR050389">
    <property type="entry name" value="LysR-type_TF"/>
</dbReference>
<dbReference type="SUPFAM" id="SSF46785">
    <property type="entry name" value="Winged helix' DNA-binding domain"/>
    <property type="match status" value="1"/>
</dbReference>
<dbReference type="AlphaFoldDB" id="A0A1G8WK77"/>
<proteinExistence type="inferred from homology"/>
<keyword evidence="8" id="KW-1185">Reference proteome</keyword>
<dbReference type="PANTHER" id="PTHR30118">
    <property type="entry name" value="HTH-TYPE TRANSCRIPTIONAL REGULATOR LEUO-RELATED"/>
    <property type="match status" value="1"/>
</dbReference>
<dbReference type="EMBL" id="FNEE01000009">
    <property type="protein sequence ID" value="SDJ78749.1"/>
    <property type="molecule type" value="Genomic_DNA"/>
</dbReference>
<dbReference type="Gene3D" id="3.40.190.10">
    <property type="entry name" value="Periplasmic binding protein-like II"/>
    <property type="match status" value="2"/>
</dbReference>
<dbReference type="InterPro" id="IPR005119">
    <property type="entry name" value="LysR_subst-bd"/>
</dbReference>
<evidence type="ECO:0000256" key="4">
    <source>
        <dbReference type="ARBA" id="ARBA00023125"/>
    </source>
</evidence>
<dbReference type="GO" id="GO:0003677">
    <property type="term" value="F:DNA binding"/>
    <property type="evidence" value="ECO:0007669"/>
    <property type="project" value="UniProtKB-KW"/>
</dbReference>
<keyword evidence="3" id="KW-0805">Transcription regulation</keyword>
<dbReference type="Pfam" id="PF00126">
    <property type="entry name" value="HTH_1"/>
    <property type="match status" value="1"/>
</dbReference>
<dbReference type="SUPFAM" id="SSF53850">
    <property type="entry name" value="Periplasmic binding protein-like II"/>
    <property type="match status" value="1"/>
</dbReference>
<keyword evidence="5" id="KW-0804">Transcription</keyword>
<dbReference type="InterPro" id="IPR036388">
    <property type="entry name" value="WH-like_DNA-bd_sf"/>
</dbReference>
<keyword evidence="4 7" id="KW-0238">DNA-binding</keyword>
<gene>
    <name evidence="7" type="ORF">SAMN05428953_10917</name>
</gene>
<evidence type="ECO:0000313" key="7">
    <source>
        <dbReference type="EMBL" id="SDJ78749.1"/>
    </source>
</evidence>
<dbReference type="Gene3D" id="1.10.10.10">
    <property type="entry name" value="Winged helix-like DNA-binding domain superfamily/Winged helix DNA-binding domain"/>
    <property type="match status" value="1"/>
</dbReference>
<evidence type="ECO:0000256" key="3">
    <source>
        <dbReference type="ARBA" id="ARBA00023015"/>
    </source>
</evidence>
<dbReference type="Pfam" id="PF03466">
    <property type="entry name" value="LysR_substrate"/>
    <property type="match status" value="1"/>
</dbReference>
<evidence type="ECO:0000256" key="2">
    <source>
        <dbReference type="ARBA" id="ARBA00022458"/>
    </source>
</evidence>
<dbReference type="InterPro" id="IPR037402">
    <property type="entry name" value="YidZ_PBP2"/>
</dbReference>
<evidence type="ECO:0000256" key="5">
    <source>
        <dbReference type="ARBA" id="ARBA00023163"/>
    </source>
</evidence>
<comment type="similarity">
    <text evidence="1">Belongs to the LysR transcriptional regulatory family.</text>
</comment>
<dbReference type="InterPro" id="IPR036390">
    <property type="entry name" value="WH_DNA-bd_sf"/>
</dbReference>
<dbReference type="InterPro" id="IPR000847">
    <property type="entry name" value="LysR_HTH_N"/>
</dbReference>
<dbReference type="PANTHER" id="PTHR30118:SF15">
    <property type="entry name" value="TRANSCRIPTIONAL REGULATORY PROTEIN"/>
    <property type="match status" value="1"/>
</dbReference>
<dbReference type="CDD" id="cd08417">
    <property type="entry name" value="PBP2_Nitroaromatics_like"/>
    <property type="match status" value="1"/>
</dbReference>
<accession>A0A1G8WK77</accession>
<sequence length="316" mass="34128">MVYIVTMREVDLRRIDLNLLVALEALLDEKNVTRAASRLGMSQPAASRALGRLRALFSDALLVDGPGGYILSARAEEVRPALRGILAGVRGMVEANAFDPDTATGRIRLLMPDLQAAVLAPHLLARLGREAPSLDLDIVAPGTDAVEALEQGSADAMVALVDEAPAGIRRRGLYDEKLVTLMRAEHPALARKLTLERFLALEHIVVSVTGVGPAPVDEVLARIGRTRRVKLRVPNFFAAVEIAARSDLIMTLPSSLARAAANMKRFVSLPPPLDLGSFTMSLVWHARQQDAPRHIWLRRAIVTAAADMSSAIDVGN</sequence>
<organism evidence="7 8">
    <name type="scientific">Mesorhizobium muleiense</name>
    <dbReference type="NCBI Taxonomy" id="1004279"/>
    <lineage>
        <taxon>Bacteria</taxon>
        <taxon>Pseudomonadati</taxon>
        <taxon>Pseudomonadota</taxon>
        <taxon>Alphaproteobacteria</taxon>
        <taxon>Hyphomicrobiales</taxon>
        <taxon>Phyllobacteriaceae</taxon>
        <taxon>Mesorhizobium</taxon>
    </lineage>
</organism>
<feature type="domain" description="HTH lysR-type" evidence="6">
    <location>
        <begin position="15"/>
        <end position="72"/>
    </location>
</feature>
<dbReference type="PROSITE" id="PS50931">
    <property type="entry name" value="HTH_LYSR"/>
    <property type="match status" value="1"/>
</dbReference>
<name>A0A1G8WK77_9HYPH</name>
<dbReference type="GO" id="GO:0003700">
    <property type="term" value="F:DNA-binding transcription factor activity"/>
    <property type="evidence" value="ECO:0007669"/>
    <property type="project" value="InterPro"/>
</dbReference>
<reference evidence="8" key="1">
    <citation type="submission" date="2016-10" db="EMBL/GenBank/DDBJ databases">
        <authorList>
            <person name="Varghese N."/>
            <person name="Submissions S."/>
        </authorList>
    </citation>
    <scope>NUCLEOTIDE SEQUENCE [LARGE SCALE GENOMIC DNA]</scope>
    <source>
        <strain evidence="8">CGMCC 1.11022</strain>
    </source>
</reference>